<dbReference type="Pfam" id="PF00133">
    <property type="entry name" value="tRNA-synt_1"/>
    <property type="match status" value="1"/>
</dbReference>
<dbReference type="EMBL" id="MPDK01000004">
    <property type="protein sequence ID" value="PWI58380.1"/>
    <property type="molecule type" value="Genomic_DNA"/>
</dbReference>
<evidence type="ECO:0000256" key="8">
    <source>
        <dbReference type="ARBA" id="ARBA00047469"/>
    </source>
</evidence>
<keyword evidence="2 9" id="KW-0963">Cytoplasm</keyword>
<accession>A0A2U3DAS3</accession>
<dbReference type="OrthoDB" id="9810365at2"/>
<feature type="domain" description="Methionyl/Valyl/Leucyl/Isoleucyl-tRNA synthetase anticodon-binding" evidence="12">
    <location>
        <begin position="660"/>
        <end position="770"/>
    </location>
</feature>
<evidence type="ECO:0000259" key="11">
    <source>
        <dbReference type="Pfam" id="PF00133"/>
    </source>
</evidence>
<keyword evidence="7 9" id="KW-0030">Aminoacyl-tRNA synthetase</keyword>
<dbReference type="SUPFAM" id="SSF50677">
    <property type="entry name" value="ValRS/IleRS/LeuRS editing domain"/>
    <property type="match status" value="1"/>
</dbReference>
<evidence type="ECO:0000259" key="14">
    <source>
        <dbReference type="Pfam" id="PF13603"/>
    </source>
</evidence>
<evidence type="ECO:0000256" key="2">
    <source>
        <dbReference type="ARBA" id="ARBA00022490"/>
    </source>
</evidence>
<feature type="short sequence motif" description="'KMSKS' region" evidence="9">
    <location>
        <begin position="582"/>
        <end position="586"/>
    </location>
</feature>
<dbReference type="PANTHER" id="PTHR43740:SF2">
    <property type="entry name" value="LEUCINE--TRNA LIGASE, MITOCHONDRIAL"/>
    <property type="match status" value="1"/>
</dbReference>
<keyword evidence="6 9" id="KW-0648">Protein biosynthesis</keyword>
<sequence length="807" mass="92579">MNYDAKTIEAKWQSYWEETGRDRALETSQRPKYYCLDMFPYPSGSGLHVGHWRGYVLSDVWSRYKRLNGYEVLHPMGWDAFGLPAENDAIKKGIHPTVGTARNIANFKEQLKRMGAMFDWSREINTSSPEYYKWTQWIFLQLFDMGLAYRKEMPINWCPSCKTGLANEEVVDGACERCGTPVTKRNMNQWMLRITDYAERLLNDLDDLDWPEKVKKMQANWIGRSEGAELSFELHGLEKRLAVFTTRPDTLYGVTYMVLAPEHPLVSELTTPQQQQAVSEYVTQTLAKSQLARQRVDKTKTGVFTGGYAVHPLTGELLPIWIADYVLMDYGTGAIMAVPAHDQRDFEFARQFQLPVRRVIKMAGVQEVSEQNMQEADVRDGTLMNSGPYDGLTVEEAKRNVVLDLEAKGIAKRTVGYKLRDWVFARQRYWGEPIPVVHCERCGIVPVKEEDLPVLLPDVERYEPTGTGESPLAAIESFVQTTCPKCKGPAKRETDTMPQWAGSCWYFLRFADPHNAERLFDREKVDYWLPVDMYIGGVEHAVLHLLYARFFTKVLYDRKVIGFHEPFVRLFNQGMMTLHGAKMSKSKGNVVSPEELVEKYGTDTLRMYELFVGPPEVDAEWNPRAIEGVHRFLARTYRLIVDAAAQMQKQESRSLGKLRHRFVQQVTERIEGFRFNTVVSAFMEYVAALSEQSETLDQKTLDTLVICLAPLAPHLAEECWRIIGNQGSVFDASWPEVDERYLVDDTVVIVVQINGKIRDRIEVARETEQEQVRERVFASPSVQTAIADKTIVKEVYVPGKIFNLVVR</sequence>
<dbReference type="GO" id="GO:0005524">
    <property type="term" value="F:ATP binding"/>
    <property type="evidence" value="ECO:0007669"/>
    <property type="project" value="UniProtKB-UniRule"/>
</dbReference>
<dbReference type="Gene3D" id="3.10.20.590">
    <property type="match status" value="1"/>
</dbReference>
<comment type="caution">
    <text evidence="15">The sequence shown here is derived from an EMBL/GenBank/DDBJ whole genome shotgun (WGS) entry which is preliminary data.</text>
</comment>
<dbReference type="Gene3D" id="1.10.730.10">
    <property type="entry name" value="Isoleucyl-tRNA Synthetase, Domain 1"/>
    <property type="match status" value="1"/>
</dbReference>
<dbReference type="GO" id="GO:0004823">
    <property type="term" value="F:leucine-tRNA ligase activity"/>
    <property type="evidence" value="ECO:0007669"/>
    <property type="project" value="UniProtKB-UniRule"/>
</dbReference>
<dbReference type="Pfam" id="PF09334">
    <property type="entry name" value="tRNA-synt_1g"/>
    <property type="match status" value="1"/>
</dbReference>
<evidence type="ECO:0000256" key="1">
    <source>
        <dbReference type="ARBA" id="ARBA00005594"/>
    </source>
</evidence>
<dbReference type="Pfam" id="PF13603">
    <property type="entry name" value="tRNA-synt_1_2"/>
    <property type="match status" value="1"/>
</dbReference>
<dbReference type="CDD" id="cd00812">
    <property type="entry name" value="LeuRS_core"/>
    <property type="match status" value="1"/>
</dbReference>
<dbReference type="InterPro" id="IPR025709">
    <property type="entry name" value="Leu_tRNA-synth_edit"/>
</dbReference>
<keyword evidence="5 9" id="KW-0067">ATP-binding</keyword>
<dbReference type="FunFam" id="1.10.730.10:FF:000011">
    <property type="entry name" value="Leucine--tRNA ligase chloroplastic/mitochondrial"/>
    <property type="match status" value="1"/>
</dbReference>
<dbReference type="GO" id="GO:0006429">
    <property type="term" value="P:leucyl-tRNA aminoacylation"/>
    <property type="evidence" value="ECO:0007669"/>
    <property type="project" value="UniProtKB-UniRule"/>
</dbReference>
<evidence type="ECO:0000256" key="5">
    <source>
        <dbReference type="ARBA" id="ARBA00022840"/>
    </source>
</evidence>
<dbReference type="FunFam" id="3.40.50.620:FF:000056">
    <property type="entry name" value="Leucine--tRNA ligase"/>
    <property type="match status" value="1"/>
</dbReference>
<evidence type="ECO:0000259" key="12">
    <source>
        <dbReference type="Pfam" id="PF08264"/>
    </source>
</evidence>
<dbReference type="PRINTS" id="PR00985">
    <property type="entry name" value="TRNASYNTHLEU"/>
</dbReference>
<feature type="domain" description="Aminoacyl-tRNA synthetase class Ia" evidence="11">
    <location>
        <begin position="419"/>
        <end position="608"/>
    </location>
</feature>
<dbReference type="SUPFAM" id="SSF52374">
    <property type="entry name" value="Nucleotidylyl transferase"/>
    <property type="match status" value="1"/>
</dbReference>
<dbReference type="NCBIfam" id="TIGR00396">
    <property type="entry name" value="leuS_bact"/>
    <property type="match status" value="1"/>
</dbReference>
<evidence type="ECO:0000259" key="13">
    <source>
        <dbReference type="Pfam" id="PF09334"/>
    </source>
</evidence>
<keyword evidence="3 9" id="KW-0436">Ligase</keyword>
<dbReference type="InterPro" id="IPR014729">
    <property type="entry name" value="Rossmann-like_a/b/a_fold"/>
</dbReference>
<comment type="subcellular location">
    <subcellularLocation>
        <location evidence="9">Cytoplasm</location>
    </subcellularLocation>
</comment>
<dbReference type="Gene3D" id="3.40.50.620">
    <property type="entry name" value="HUPs"/>
    <property type="match status" value="2"/>
</dbReference>
<dbReference type="HAMAP" id="MF_00049_B">
    <property type="entry name" value="Leu_tRNA_synth_B"/>
    <property type="match status" value="1"/>
</dbReference>
<comment type="similarity">
    <text evidence="1 9 10">Belongs to the class-I aminoacyl-tRNA synthetase family.</text>
</comment>
<dbReference type="GO" id="GO:0002161">
    <property type="term" value="F:aminoacyl-tRNA deacylase activity"/>
    <property type="evidence" value="ECO:0007669"/>
    <property type="project" value="InterPro"/>
</dbReference>
<comment type="caution">
    <text evidence="9">Lacks conserved residue(s) required for the propagation of feature annotation.</text>
</comment>
<evidence type="ECO:0000256" key="4">
    <source>
        <dbReference type="ARBA" id="ARBA00022741"/>
    </source>
</evidence>
<dbReference type="InterPro" id="IPR013155">
    <property type="entry name" value="M/V/L/I-tRNA-synth_anticd-bd"/>
</dbReference>
<dbReference type="InterPro" id="IPR002302">
    <property type="entry name" value="Leu-tRNA-ligase"/>
</dbReference>
<feature type="binding site" evidence="9">
    <location>
        <position position="585"/>
    </location>
    <ligand>
        <name>ATP</name>
        <dbReference type="ChEBI" id="CHEBI:30616"/>
    </ligand>
</feature>
<dbReference type="FunFam" id="3.40.50.620:FF:000003">
    <property type="entry name" value="Leucine--tRNA ligase"/>
    <property type="match status" value="1"/>
</dbReference>
<dbReference type="SUPFAM" id="SSF47323">
    <property type="entry name" value="Anticodon-binding domain of a subclass of class I aminoacyl-tRNA synthetases"/>
    <property type="match status" value="1"/>
</dbReference>
<protein>
    <recommendedName>
        <fullName evidence="9">Leucine--tRNA ligase</fullName>
        <ecNumber evidence="9">6.1.1.4</ecNumber>
    </recommendedName>
    <alternativeName>
        <fullName evidence="9">Leucyl-tRNA synthetase</fullName>
        <shortName evidence="9">LeuRS</shortName>
    </alternativeName>
</protein>
<dbReference type="AlphaFoldDB" id="A0A2U3DAS3"/>
<evidence type="ECO:0000256" key="9">
    <source>
        <dbReference type="HAMAP-Rule" id="MF_00049"/>
    </source>
</evidence>
<organism evidence="15 16">
    <name type="scientific">Sulfoacidibacillus thermotolerans</name>
    <name type="common">Acidibacillus sulfuroxidans</name>
    <dbReference type="NCBI Taxonomy" id="1765684"/>
    <lineage>
        <taxon>Bacteria</taxon>
        <taxon>Bacillati</taxon>
        <taxon>Bacillota</taxon>
        <taxon>Bacilli</taxon>
        <taxon>Bacillales</taxon>
        <taxon>Alicyclobacillaceae</taxon>
        <taxon>Sulfoacidibacillus</taxon>
    </lineage>
</organism>
<dbReference type="InterPro" id="IPR002300">
    <property type="entry name" value="aa-tRNA-synth_Ia"/>
</dbReference>
<keyword evidence="4 9" id="KW-0547">Nucleotide-binding</keyword>
<dbReference type="InterPro" id="IPR015413">
    <property type="entry name" value="Methionyl/Leucyl_tRNA_Synth"/>
</dbReference>
<dbReference type="InterPro" id="IPR009080">
    <property type="entry name" value="tRNAsynth_Ia_anticodon-bd"/>
</dbReference>
<reference evidence="15 16" key="1">
    <citation type="submission" date="2016-11" db="EMBL/GenBank/DDBJ databases">
        <title>Comparative genomics of Acidibacillus ferroxidans species.</title>
        <authorList>
            <person name="Oliveira G."/>
            <person name="Nunes G."/>
            <person name="Oliveira R."/>
            <person name="Araujo F."/>
            <person name="Salim A."/>
            <person name="Scholte L."/>
            <person name="Morais D."/>
            <person name="Nancucheo I."/>
            <person name="Johnson D.B."/>
            <person name="Grail B."/>
            <person name="Bittencourt J."/>
            <person name="Valadares R."/>
        </authorList>
    </citation>
    <scope>NUCLEOTIDE SEQUENCE [LARGE SCALE GENOMIC DNA]</scope>
    <source>
        <strain evidence="15 16">Y002</strain>
    </source>
</reference>
<proteinExistence type="inferred from homology"/>
<comment type="catalytic activity">
    <reaction evidence="8 9">
        <text>tRNA(Leu) + L-leucine + ATP = L-leucyl-tRNA(Leu) + AMP + diphosphate</text>
        <dbReference type="Rhea" id="RHEA:11688"/>
        <dbReference type="Rhea" id="RHEA-COMP:9613"/>
        <dbReference type="Rhea" id="RHEA-COMP:9622"/>
        <dbReference type="ChEBI" id="CHEBI:30616"/>
        <dbReference type="ChEBI" id="CHEBI:33019"/>
        <dbReference type="ChEBI" id="CHEBI:57427"/>
        <dbReference type="ChEBI" id="CHEBI:78442"/>
        <dbReference type="ChEBI" id="CHEBI:78494"/>
        <dbReference type="ChEBI" id="CHEBI:456215"/>
        <dbReference type="EC" id="6.1.1.4"/>
    </reaction>
</comment>
<keyword evidence="16" id="KW-1185">Reference proteome</keyword>
<feature type="domain" description="Leucyl-tRNA synthetase editing" evidence="14">
    <location>
        <begin position="220"/>
        <end position="404"/>
    </location>
</feature>
<evidence type="ECO:0000256" key="7">
    <source>
        <dbReference type="ARBA" id="ARBA00023146"/>
    </source>
</evidence>
<feature type="domain" description="Methionyl/Leucyl tRNA synthetase" evidence="13">
    <location>
        <begin position="39"/>
        <end position="181"/>
    </location>
</feature>
<dbReference type="GO" id="GO:0005829">
    <property type="term" value="C:cytosol"/>
    <property type="evidence" value="ECO:0007669"/>
    <property type="project" value="TreeGrafter"/>
</dbReference>
<dbReference type="Proteomes" id="UP000245380">
    <property type="component" value="Unassembled WGS sequence"/>
</dbReference>
<name>A0A2U3DAS3_SULT2</name>
<evidence type="ECO:0000256" key="3">
    <source>
        <dbReference type="ARBA" id="ARBA00022598"/>
    </source>
</evidence>
<dbReference type="PANTHER" id="PTHR43740">
    <property type="entry name" value="LEUCYL-TRNA SYNTHETASE"/>
    <property type="match status" value="1"/>
</dbReference>
<evidence type="ECO:0000256" key="10">
    <source>
        <dbReference type="RuleBase" id="RU363039"/>
    </source>
</evidence>
<gene>
    <name evidence="9" type="primary">leuS</name>
    <name evidence="15" type="ORF">BM613_03970</name>
</gene>
<dbReference type="InterPro" id="IPR009008">
    <property type="entry name" value="Val/Leu/Ile-tRNA-synth_edit"/>
</dbReference>
<evidence type="ECO:0000313" key="16">
    <source>
        <dbReference type="Proteomes" id="UP000245380"/>
    </source>
</evidence>
<dbReference type="Pfam" id="PF08264">
    <property type="entry name" value="Anticodon_1"/>
    <property type="match status" value="1"/>
</dbReference>
<dbReference type="CDD" id="cd07958">
    <property type="entry name" value="Anticodon_Ia_Leu_BEm"/>
    <property type="match status" value="1"/>
</dbReference>
<dbReference type="RefSeq" id="WP_109429883.1">
    <property type="nucleotide sequence ID" value="NZ_MPDK01000004.1"/>
</dbReference>
<evidence type="ECO:0000313" key="15">
    <source>
        <dbReference type="EMBL" id="PWI58380.1"/>
    </source>
</evidence>
<evidence type="ECO:0000256" key="6">
    <source>
        <dbReference type="ARBA" id="ARBA00022917"/>
    </source>
</evidence>
<dbReference type="EC" id="6.1.1.4" evidence="9"/>